<comment type="caution">
    <text evidence="2">The sequence shown here is derived from an EMBL/GenBank/DDBJ whole genome shotgun (WGS) entry which is preliminary data.</text>
</comment>
<feature type="compositionally biased region" description="Gly residues" evidence="1">
    <location>
        <begin position="332"/>
        <end position="341"/>
    </location>
</feature>
<gene>
    <name evidence="2" type="ORF">RM844_26830</name>
</gene>
<evidence type="ECO:0000313" key="3">
    <source>
        <dbReference type="Proteomes" id="UP001183410"/>
    </source>
</evidence>
<name>A0ABU2JY64_9ACTN</name>
<dbReference type="RefSeq" id="WP_311669981.1">
    <property type="nucleotide sequence ID" value="NZ_JAVREO010000021.1"/>
</dbReference>
<reference evidence="3" key="1">
    <citation type="submission" date="2023-07" db="EMBL/GenBank/DDBJ databases">
        <title>30 novel species of actinomycetes from the DSMZ collection.</title>
        <authorList>
            <person name="Nouioui I."/>
        </authorList>
    </citation>
    <scope>NUCLEOTIDE SEQUENCE [LARGE SCALE GENOMIC DNA]</scope>
    <source>
        <strain evidence="3">DSM 44915</strain>
    </source>
</reference>
<dbReference type="InterPro" id="IPR017853">
    <property type="entry name" value="GH"/>
</dbReference>
<dbReference type="SUPFAM" id="SSF51445">
    <property type="entry name" value="(Trans)glycosidases"/>
    <property type="match status" value="1"/>
</dbReference>
<evidence type="ECO:0000313" key="2">
    <source>
        <dbReference type="EMBL" id="MDT0269900.1"/>
    </source>
</evidence>
<keyword evidence="3" id="KW-1185">Reference proteome</keyword>
<dbReference type="EMBL" id="JAVREO010000021">
    <property type="protein sequence ID" value="MDT0269900.1"/>
    <property type="molecule type" value="Genomic_DNA"/>
</dbReference>
<dbReference type="Proteomes" id="UP001183410">
    <property type="component" value="Unassembled WGS sequence"/>
</dbReference>
<evidence type="ECO:0000256" key="1">
    <source>
        <dbReference type="SAM" id="MobiDB-lite"/>
    </source>
</evidence>
<proteinExistence type="predicted"/>
<feature type="region of interest" description="Disordered" evidence="1">
    <location>
        <begin position="318"/>
        <end position="341"/>
    </location>
</feature>
<sequence length="341" mass="37125">MLTVRGVSYLVDTASEADVRRDLRTIARDLRCTAVMLVGGDGARLVAVARLAIGTGLDVHLRPHVPDVPVARLLDHLDGLATAAERLRREHPGRVTLLVGSEFSHTAPGIVPGRWSFLRLRLILRFHRLLRRRVDRRLDGLLRATVRTARRRFHGPLGYAAAGWENVDWSLFDLVGVSLYRSAGNQAGYVERLRGLVGGHGKPVVITEFGCGAFVGAELRGAGSFGIVNWFAAAPRVRGDHPRDERVQARYLGELIALYEAEGVYGCFVFTFAMPDFPHRADPGFDLDKAGFGIVAVDESGARRPKAAFHEVARRYRRSGGSHTAGGPDDTCGGGPVPAGR</sequence>
<organism evidence="2 3">
    <name type="scientific">Streptomyces chisholmiae</name>
    <dbReference type="NCBI Taxonomy" id="3075540"/>
    <lineage>
        <taxon>Bacteria</taxon>
        <taxon>Bacillati</taxon>
        <taxon>Actinomycetota</taxon>
        <taxon>Actinomycetes</taxon>
        <taxon>Kitasatosporales</taxon>
        <taxon>Streptomycetaceae</taxon>
        <taxon>Streptomyces</taxon>
    </lineage>
</organism>
<protein>
    <recommendedName>
        <fullName evidence="4">Abortive infection protein</fullName>
    </recommendedName>
</protein>
<dbReference type="Gene3D" id="3.20.20.80">
    <property type="entry name" value="Glycosidases"/>
    <property type="match status" value="1"/>
</dbReference>
<accession>A0ABU2JY64</accession>
<evidence type="ECO:0008006" key="4">
    <source>
        <dbReference type="Google" id="ProtNLM"/>
    </source>
</evidence>